<dbReference type="STRING" id="1450539.A0A318ZGR8"/>
<proteinExistence type="predicted"/>
<gene>
    <name evidence="1" type="ORF">BP01DRAFT_384157</name>
</gene>
<protein>
    <submittedName>
        <fullName evidence="1">Uncharacterized protein</fullName>
    </submittedName>
</protein>
<accession>A0A318ZGR8</accession>
<sequence>MRGYQFRRNAAIISGGRSVVATYTTRAQLVANGLDHQRRSRSVTWRPGDVLLDELDLDFANSDPLEWVHTVAIVVTHPYEELLARLAAAKAMFDALPPFSFLCSLGTYDMGIFPGVLDRHGPALTELQLHQQEPRYWSVERRVLSQEGHIAPTIPAEVIATMATQCPILHRRRSRRAHSSHWSRKISSTMMELLSIFMPGGLPSTAP</sequence>
<keyword evidence="2" id="KW-1185">Reference proteome</keyword>
<dbReference type="Proteomes" id="UP000248349">
    <property type="component" value="Unassembled WGS sequence"/>
</dbReference>
<evidence type="ECO:0000313" key="2">
    <source>
        <dbReference type="Proteomes" id="UP000248349"/>
    </source>
</evidence>
<evidence type="ECO:0000313" key="1">
    <source>
        <dbReference type="EMBL" id="PYH43773.1"/>
    </source>
</evidence>
<dbReference type="OrthoDB" id="3945550at2759"/>
<organism evidence="1 2">
    <name type="scientific">Aspergillus saccharolyticus JOP 1030-1</name>
    <dbReference type="NCBI Taxonomy" id="1450539"/>
    <lineage>
        <taxon>Eukaryota</taxon>
        <taxon>Fungi</taxon>
        <taxon>Dikarya</taxon>
        <taxon>Ascomycota</taxon>
        <taxon>Pezizomycotina</taxon>
        <taxon>Eurotiomycetes</taxon>
        <taxon>Eurotiomycetidae</taxon>
        <taxon>Eurotiales</taxon>
        <taxon>Aspergillaceae</taxon>
        <taxon>Aspergillus</taxon>
        <taxon>Aspergillus subgen. Circumdati</taxon>
    </lineage>
</organism>
<dbReference type="GeneID" id="37078713"/>
<dbReference type="EMBL" id="KZ821241">
    <property type="protein sequence ID" value="PYH43773.1"/>
    <property type="molecule type" value="Genomic_DNA"/>
</dbReference>
<dbReference type="AlphaFoldDB" id="A0A318ZGR8"/>
<name>A0A318ZGR8_9EURO</name>
<dbReference type="RefSeq" id="XP_025429755.1">
    <property type="nucleotide sequence ID" value="XM_025577484.1"/>
</dbReference>
<reference evidence="1 2" key="1">
    <citation type="submission" date="2016-12" db="EMBL/GenBank/DDBJ databases">
        <title>The genomes of Aspergillus section Nigri reveals drivers in fungal speciation.</title>
        <authorList>
            <consortium name="DOE Joint Genome Institute"/>
            <person name="Vesth T.C."/>
            <person name="Nybo J."/>
            <person name="Theobald S."/>
            <person name="Brandl J."/>
            <person name="Frisvad J.C."/>
            <person name="Nielsen K.F."/>
            <person name="Lyhne E.K."/>
            <person name="Kogle M.E."/>
            <person name="Kuo A."/>
            <person name="Riley R."/>
            <person name="Clum A."/>
            <person name="Nolan M."/>
            <person name="Lipzen A."/>
            <person name="Salamov A."/>
            <person name="Henrissat B."/>
            <person name="Wiebenga A."/>
            <person name="De Vries R.P."/>
            <person name="Grigoriev I.V."/>
            <person name="Mortensen U.H."/>
            <person name="Andersen M.R."/>
            <person name="Baker S.E."/>
        </authorList>
    </citation>
    <scope>NUCLEOTIDE SEQUENCE [LARGE SCALE GENOMIC DNA]</scope>
    <source>
        <strain evidence="1 2">JOP 1030-1</strain>
    </source>
</reference>